<dbReference type="Proteomes" id="UP000036403">
    <property type="component" value="Unassembled WGS sequence"/>
</dbReference>
<accession>A0A0J7NBI8</accession>
<dbReference type="AlphaFoldDB" id="A0A0J7NBI8"/>
<gene>
    <name evidence="1" type="ORF">RF55_10316</name>
</gene>
<name>A0A0J7NBI8_LASNI</name>
<comment type="caution">
    <text evidence="1">The sequence shown here is derived from an EMBL/GenBank/DDBJ whole genome shotgun (WGS) entry which is preliminary data.</text>
</comment>
<proteinExistence type="predicted"/>
<evidence type="ECO:0000313" key="2">
    <source>
        <dbReference type="Proteomes" id="UP000036403"/>
    </source>
</evidence>
<dbReference type="EMBL" id="LBMM01007161">
    <property type="protein sequence ID" value="KMQ89980.1"/>
    <property type="molecule type" value="Genomic_DNA"/>
</dbReference>
<keyword evidence="2" id="KW-1185">Reference proteome</keyword>
<evidence type="ECO:0000313" key="1">
    <source>
        <dbReference type="EMBL" id="KMQ89980.1"/>
    </source>
</evidence>
<dbReference type="PaxDb" id="67767-A0A0J7NBI8"/>
<organism evidence="1 2">
    <name type="scientific">Lasius niger</name>
    <name type="common">Black garden ant</name>
    <dbReference type="NCBI Taxonomy" id="67767"/>
    <lineage>
        <taxon>Eukaryota</taxon>
        <taxon>Metazoa</taxon>
        <taxon>Ecdysozoa</taxon>
        <taxon>Arthropoda</taxon>
        <taxon>Hexapoda</taxon>
        <taxon>Insecta</taxon>
        <taxon>Pterygota</taxon>
        <taxon>Neoptera</taxon>
        <taxon>Endopterygota</taxon>
        <taxon>Hymenoptera</taxon>
        <taxon>Apocrita</taxon>
        <taxon>Aculeata</taxon>
        <taxon>Formicoidea</taxon>
        <taxon>Formicidae</taxon>
        <taxon>Formicinae</taxon>
        <taxon>Lasius</taxon>
        <taxon>Lasius</taxon>
    </lineage>
</organism>
<sequence>MRAINMTNNPILILGNGAPDRSANSLISAPAGSIYLDTENLPHGGQNITSDSGATTLSTVPIGLMGNDGILYGQLWISADYQTVFINTLQDDSVIGVVPNVWVSGIQSYSLKDKPNNEIHFIYAANPNAALLDVSITAQQNTDNVITSALVSVIGGSKAGSPPPAQPPSSKAFSWGSISYGGPATNGSQPTGGISLSAQMQINGAPEYVIQGVFDNTISETKNEKWQGTFFGNVPAFQPSNPHANAAYAIAIKESASIGEQFPEIRIIGLDPSKVIPTASDDGLSGLDNANDLGRLVRSRGFENFNNVGTQSYEIGEVSYKPQPDSGRDFISGASGPPAISFRQISWQGSHQIGGAWVNGMCEKYAIYGYWGSPSTQVVRGISYGAYWGNPSLIARYSSKAGLGQPVDSTLYCPAYGNSWRNDHETWISIGDWQNGSTPIFSGAAVSSTNSLTRNFMRKSNASGNISGSTEAVYSIYGGADSGDYVELVLGANGKLFWNQKSLNVSTAEETRFQKIASTGQFPKFVNNYINRHATTKKSRSISDILDIAERIDALEKRLKSLEQADK</sequence>
<reference evidence="1 2" key="1">
    <citation type="submission" date="2015-04" db="EMBL/GenBank/DDBJ databases">
        <title>Lasius niger genome sequencing.</title>
        <authorList>
            <person name="Konorov E.A."/>
            <person name="Nikitin M.A."/>
            <person name="Kirill M.V."/>
            <person name="Chang P."/>
        </authorList>
    </citation>
    <scope>NUCLEOTIDE SEQUENCE [LARGE SCALE GENOMIC DNA]</scope>
    <source>
        <tissue evidence="1">Whole</tissue>
    </source>
</reference>
<protein>
    <submittedName>
        <fullName evidence="1">Ankyrin repeat domain-containing protein 22</fullName>
    </submittedName>
</protein>